<evidence type="ECO:0000313" key="4">
    <source>
        <dbReference type="Proteomes" id="UP000046395"/>
    </source>
</evidence>
<dbReference type="PROSITE" id="PS50994">
    <property type="entry name" value="INTEGRASE"/>
    <property type="match status" value="1"/>
</dbReference>
<evidence type="ECO:0000256" key="1">
    <source>
        <dbReference type="ARBA" id="ARBA00012493"/>
    </source>
</evidence>
<evidence type="ECO:0000256" key="2">
    <source>
        <dbReference type="SAM" id="MobiDB-lite"/>
    </source>
</evidence>
<dbReference type="Proteomes" id="UP000046395">
    <property type="component" value="Unassembled WGS sequence"/>
</dbReference>
<evidence type="ECO:0000259" key="3">
    <source>
        <dbReference type="PROSITE" id="PS50994"/>
    </source>
</evidence>
<dbReference type="WBParaSite" id="TMUE_1000002703.1">
    <property type="protein sequence ID" value="TMUE_1000002703.1"/>
    <property type="gene ID" value="WBGene00298439"/>
</dbReference>
<sequence>MSGRSSTADTRFRMKIICFNFSISHVPGKELATADTLSRAAVSQPCERDDDFVTEVTNYVNCVIANGNATENRLKEIAKLQAEDNTCRRLIAMCTSEWPPVKNSVIPECQPFWPHRYHLTLSEQGLLLFDHRLVIPKGLRIDMLDRIHCGHQGIVRCKDCARESIWWPGRNREIEQMVENCFRCASLRQIRHEPMLPAELPAYPWQVVGTDILSFRDKDYLVVVDYYSRYIEVSLLPDKTTRTVINLMKSMFSRHGIPETVRCDNEPCYSAFEFSEFAKAYQFQLITSSPKYAQSNGEAKRPVATVRKMIEKCDDLLSCVTRIQDNSVGFRLLIGRAFIREEIEDERVYITITNAPKESESRCFPPARCCREKTPIYSIQSSTRHSLPPNIGNGTKSVGSGS</sequence>
<feature type="region of interest" description="Disordered" evidence="2">
    <location>
        <begin position="381"/>
        <end position="402"/>
    </location>
</feature>
<dbReference type="SUPFAM" id="SSF53098">
    <property type="entry name" value="Ribonuclease H-like"/>
    <property type="match status" value="1"/>
</dbReference>
<dbReference type="EC" id="2.7.7.49" evidence="1"/>
<organism evidence="4 5">
    <name type="scientific">Trichuris muris</name>
    <name type="common">Mouse whipworm</name>
    <dbReference type="NCBI Taxonomy" id="70415"/>
    <lineage>
        <taxon>Eukaryota</taxon>
        <taxon>Metazoa</taxon>
        <taxon>Ecdysozoa</taxon>
        <taxon>Nematoda</taxon>
        <taxon>Enoplea</taxon>
        <taxon>Dorylaimia</taxon>
        <taxon>Trichinellida</taxon>
        <taxon>Trichuridae</taxon>
        <taxon>Trichuris</taxon>
    </lineage>
</organism>
<feature type="domain" description="Integrase catalytic" evidence="3">
    <location>
        <begin position="197"/>
        <end position="373"/>
    </location>
</feature>
<dbReference type="Pfam" id="PF17921">
    <property type="entry name" value="Integrase_H2C2"/>
    <property type="match status" value="1"/>
</dbReference>
<reference evidence="5" key="1">
    <citation type="submission" date="2019-12" db="UniProtKB">
        <authorList>
            <consortium name="WormBaseParasite"/>
        </authorList>
    </citation>
    <scope>IDENTIFICATION</scope>
</reference>
<accession>A0A5S6Q698</accession>
<dbReference type="GO" id="GO:0003964">
    <property type="term" value="F:RNA-directed DNA polymerase activity"/>
    <property type="evidence" value="ECO:0007669"/>
    <property type="project" value="UniProtKB-EC"/>
</dbReference>
<feature type="compositionally biased region" description="Polar residues" evidence="2">
    <location>
        <begin position="392"/>
        <end position="402"/>
    </location>
</feature>
<dbReference type="Gene3D" id="1.10.340.70">
    <property type="match status" value="1"/>
</dbReference>
<evidence type="ECO:0000313" key="5">
    <source>
        <dbReference type="WBParaSite" id="TMUE_1000002703.1"/>
    </source>
</evidence>
<dbReference type="InterPro" id="IPR036397">
    <property type="entry name" value="RNaseH_sf"/>
</dbReference>
<dbReference type="FunFam" id="1.10.340.70:FF:000003">
    <property type="entry name" value="Protein CBG25708"/>
    <property type="match status" value="1"/>
</dbReference>
<dbReference type="InterPro" id="IPR041588">
    <property type="entry name" value="Integrase_H2C2"/>
</dbReference>
<dbReference type="InterPro" id="IPR012337">
    <property type="entry name" value="RNaseH-like_sf"/>
</dbReference>
<dbReference type="PANTHER" id="PTHR37984:SF9">
    <property type="entry name" value="INTEGRASE CATALYTIC DOMAIN-CONTAINING PROTEIN"/>
    <property type="match status" value="1"/>
</dbReference>
<dbReference type="GO" id="GO:0015074">
    <property type="term" value="P:DNA integration"/>
    <property type="evidence" value="ECO:0007669"/>
    <property type="project" value="InterPro"/>
</dbReference>
<proteinExistence type="predicted"/>
<keyword evidence="4" id="KW-1185">Reference proteome</keyword>
<dbReference type="GO" id="GO:0003676">
    <property type="term" value="F:nucleic acid binding"/>
    <property type="evidence" value="ECO:0007669"/>
    <property type="project" value="InterPro"/>
</dbReference>
<name>A0A5S6Q698_TRIMR</name>
<dbReference type="STRING" id="70415.A0A5S6Q698"/>
<protein>
    <recommendedName>
        <fullName evidence="1">RNA-directed DNA polymerase</fullName>
        <ecNumber evidence="1">2.7.7.49</ecNumber>
    </recommendedName>
</protein>
<dbReference type="Gene3D" id="3.30.420.10">
    <property type="entry name" value="Ribonuclease H-like superfamily/Ribonuclease H"/>
    <property type="match status" value="1"/>
</dbReference>
<dbReference type="InterPro" id="IPR001584">
    <property type="entry name" value="Integrase_cat-core"/>
</dbReference>
<dbReference type="PANTHER" id="PTHR37984">
    <property type="entry name" value="PROTEIN CBG26694"/>
    <property type="match status" value="1"/>
</dbReference>
<dbReference type="InterPro" id="IPR050951">
    <property type="entry name" value="Retrovirus_Pol_polyprotein"/>
</dbReference>
<dbReference type="AlphaFoldDB" id="A0A5S6Q698"/>
<dbReference type="Pfam" id="PF00665">
    <property type="entry name" value="rve"/>
    <property type="match status" value="1"/>
</dbReference>